<dbReference type="PANTHER" id="PTHR30038:SF0">
    <property type="entry name" value="TUNGSTEN-CONTAINING ALDEHYDE FERREDOXIN OXIDOREDUCTASE"/>
    <property type="match status" value="1"/>
</dbReference>
<dbReference type="Gene3D" id="3.60.9.10">
    <property type="entry name" value="Aldehyde ferredoxin oxidoreductase, N-terminal domain"/>
    <property type="match status" value="1"/>
</dbReference>
<comment type="caution">
    <text evidence="2">The sequence shown here is derived from an EMBL/GenBank/DDBJ whole genome shotgun (WGS) entry which is preliminary data.</text>
</comment>
<evidence type="ECO:0000313" key="2">
    <source>
        <dbReference type="EMBL" id="GAG31180.1"/>
    </source>
</evidence>
<reference evidence="2" key="1">
    <citation type="journal article" date="2014" name="Front. Microbiol.">
        <title>High frequency of phylogenetically diverse reductive dehalogenase-homologous genes in deep subseafloor sedimentary metagenomes.</title>
        <authorList>
            <person name="Kawai M."/>
            <person name="Futagami T."/>
            <person name="Toyoda A."/>
            <person name="Takaki Y."/>
            <person name="Nishi S."/>
            <person name="Hori S."/>
            <person name="Arai W."/>
            <person name="Tsubouchi T."/>
            <person name="Morono Y."/>
            <person name="Uchiyama I."/>
            <person name="Ito T."/>
            <person name="Fujiyama A."/>
            <person name="Inagaki F."/>
            <person name="Takami H."/>
        </authorList>
    </citation>
    <scope>NUCLEOTIDE SEQUENCE</scope>
    <source>
        <strain evidence="2">Expedition CK06-06</strain>
    </source>
</reference>
<dbReference type="PANTHER" id="PTHR30038">
    <property type="entry name" value="ALDEHYDE FERREDOXIN OXIDOREDUCTASE"/>
    <property type="match status" value="1"/>
</dbReference>
<dbReference type="EMBL" id="BARS01040024">
    <property type="protein sequence ID" value="GAG31180.1"/>
    <property type="molecule type" value="Genomic_DNA"/>
</dbReference>
<dbReference type="GO" id="GO:0016625">
    <property type="term" value="F:oxidoreductase activity, acting on the aldehyde or oxo group of donors, iron-sulfur protein as acceptor"/>
    <property type="evidence" value="ECO:0007669"/>
    <property type="project" value="InterPro"/>
</dbReference>
<sequence length="134" mass="14186">MSNGYTGKILRVDLATSDLTVETPSEDIYRKYMGGSALGLYYLLREMPAGTDPLGPENILALSLSVVTGAPISGQSRMTATAKSPLTGAIGDSQCGGFWPAKLKFAGFDAIIITGKAPSPVYLWIDDGKPELKE</sequence>
<evidence type="ECO:0000259" key="1">
    <source>
        <dbReference type="SMART" id="SM00790"/>
    </source>
</evidence>
<feature type="domain" description="Aldehyde ferredoxin oxidoreductase N-terminal" evidence="1">
    <location>
        <begin position="5"/>
        <end position="134"/>
    </location>
</feature>
<accession>X0WKJ4</accession>
<gene>
    <name evidence="2" type="ORF">S01H1_61070</name>
</gene>
<dbReference type="SUPFAM" id="SSF56228">
    <property type="entry name" value="Aldehyde ferredoxin oxidoreductase, N-terminal domain"/>
    <property type="match status" value="1"/>
</dbReference>
<proteinExistence type="predicted"/>
<organism evidence="2">
    <name type="scientific">marine sediment metagenome</name>
    <dbReference type="NCBI Taxonomy" id="412755"/>
    <lineage>
        <taxon>unclassified sequences</taxon>
        <taxon>metagenomes</taxon>
        <taxon>ecological metagenomes</taxon>
    </lineage>
</organism>
<dbReference type="SMART" id="SM00790">
    <property type="entry name" value="AFOR_N"/>
    <property type="match status" value="1"/>
</dbReference>
<dbReference type="GO" id="GO:0051536">
    <property type="term" value="F:iron-sulfur cluster binding"/>
    <property type="evidence" value="ECO:0007669"/>
    <property type="project" value="InterPro"/>
</dbReference>
<protein>
    <recommendedName>
        <fullName evidence="1">Aldehyde ferredoxin oxidoreductase N-terminal domain-containing protein</fullName>
    </recommendedName>
</protein>
<dbReference type="InterPro" id="IPR051919">
    <property type="entry name" value="W-dependent_AOR"/>
</dbReference>
<name>X0WKJ4_9ZZZZ</name>
<dbReference type="AlphaFoldDB" id="X0WKJ4"/>
<feature type="non-terminal residue" evidence="2">
    <location>
        <position position="134"/>
    </location>
</feature>
<dbReference type="InterPro" id="IPR036503">
    <property type="entry name" value="Ald_Fedxn_OxRdtase_N_sf"/>
</dbReference>
<dbReference type="InterPro" id="IPR013983">
    <property type="entry name" value="Ald_Fedxn_OxRdtase_N"/>
</dbReference>
<dbReference type="Pfam" id="PF02730">
    <property type="entry name" value="AFOR_N"/>
    <property type="match status" value="1"/>
</dbReference>